<dbReference type="GO" id="GO:0016740">
    <property type="term" value="F:transferase activity"/>
    <property type="evidence" value="ECO:0007669"/>
    <property type="project" value="UniProtKB-KW"/>
</dbReference>
<protein>
    <submittedName>
        <fullName evidence="2">Phosphotransferase family protein</fullName>
    </submittedName>
</protein>
<dbReference type="EMBL" id="JACTVM010000002">
    <property type="protein sequence ID" value="MBC9226301.1"/>
    <property type="molecule type" value="Genomic_DNA"/>
</dbReference>
<comment type="caution">
    <text evidence="2">The sequence shown here is derived from an EMBL/GenBank/DDBJ whole genome shotgun (WGS) entry which is preliminary data.</text>
</comment>
<evidence type="ECO:0000313" key="2">
    <source>
        <dbReference type="EMBL" id="MBC9226301.1"/>
    </source>
</evidence>
<dbReference type="CDD" id="cd05154">
    <property type="entry name" value="ACAD10_11_N-like"/>
    <property type="match status" value="1"/>
</dbReference>
<dbReference type="InterPro" id="IPR041726">
    <property type="entry name" value="ACAD10_11_N"/>
</dbReference>
<proteinExistence type="predicted"/>
<dbReference type="InterPro" id="IPR052898">
    <property type="entry name" value="ACAD10-like"/>
</dbReference>
<dbReference type="AlphaFoldDB" id="A0A8I0EVW4"/>
<dbReference type="InterPro" id="IPR002575">
    <property type="entry name" value="Aminoglycoside_PTrfase"/>
</dbReference>
<dbReference type="InterPro" id="IPR011009">
    <property type="entry name" value="Kinase-like_dom_sf"/>
</dbReference>
<dbReference type="RefSeq" id="WP_187769209.1">
    <property type="nucleotide sequence ID" value="NZ_JACTVM010000002.1"/>
</dbReference>
<keyword evidence="2" id="KW-0808">Transferase</keyword>
<reference evidence="2" key="1">
    <citation type="submission" date="2020-09" db="EMBL/GenBank/DDBJ databases">
        <title>Novel species in genus Aeromicrobium.</title>
        <authorList>
            <person name="Zhang G."/>
        </authorList>
    </citation>
    <scope>NUCLEOTIDE SEQUENCE</scope>
    <source>
        <strain evidence="2">Zg-636</strain>
    </source>
</reference>
<dbReference type="Gene3D" id="3.30.200.20">
    <property type="entry name" value="Phosphorylase Kinase, domain 1"/>
    <property type="match status" value="1"/>
</dbReference>
<feature type="domain" description="Aminoglycoside phosphotransferase" evidence="1">
    <location>
        <begin position="34"/>
        <end position="250"/>
    </location>
</feature>
<dbReference type="SUPFAM" id="SSF56112">
    <property type="entry name" value="Protein kinase-like (PK-like)"/>
    <property type="match status" value="1"/>
</dbReference>
<sequence length="346" mass="37176">MTSSDESVEGLDLLALRTWLDAEVPGELPGDLSATLITGGKSNLTYAVTNGERDVIVRRPPLGHVLATAHDMGREHKVMAALAGTAVPVPRMIAECTDDSVIGASFYVMERMPGTAFQRASDLEALGAERTRDITERLVDTLADLHAVDYQAVGLADFGRPDGYLTRQVARWKKQLDSSRSREIEGIDELAERLTRSVPSSSDGTIVHGDYRLDNVLVDTEDGDRITTVLDWEMSTLGDPLTDVAVMLAYQNLALAAGPSSGQVTDAPLAAGYLSPDEAVERYAKRSGRDVSELGFHLGLAYFKLAVILEGIYLRHSQGQTVGSGFDGIGAMIDPLVRAGLDATSE</sequence>
<dbReference type="Gene3D" id="3.90.1200.10">
    <property type="match status" value="1"/>
</dbReference>
<dbReference type="Pfam" id="PF01636">
    <property type="entry name" value="APH"/>
    <property type="match status" value="1"/>
</dbReference>
<evidence type="ECO:0000313" key="3">
    <source>
        <dbReference type="Proteomes" id="UP000620591"/>
    </source>
</evidence>
<gene>
    <name evidence="2" type="ORF">IBG24_08235</name>
</gene>
<accession>A0A8I0EVW4</accession>
<evidence type="ECO:0000259" key="1">
    <source>
        <dbReference type="Pfam" id="PF01636"/>
    </source>
</evidence>
<organism evidence="2 3">
    <name type="scientific">Aeromicrobium senzhongii</name>
    <dbReference type="NCBI Taxonomy" id="2663859"/>
    <lineage>
        <taxon>Bacteria</taxon>
        <taxon>Bacillati</taxon>
        <taxon>Actinomycetota</taxon>
        <taxon>Actinomycetes</taxon>
        <taxon>Propionibacteriales</taxon>
        <taxon>Nocardioidaceae</taxon>
        <taxon>Aeromicrobium</taxon>
    </lineage>
</organism>
<dbReference type="PANTHER" id="PTHR47829">
    <property type="entry name" value="HYDROLASE, PUTATIVE (AFU_ORTHOLOGUE AFUA_1G12880)-RELATED"/>
    <property type="match status" value="1"/>
</dbReference>
<dbReference type="PANTHER" id="PTHR47829:SF1">
    <property type="entry name" value="HAD FAMILY PHOSPHATASE"/>
    <property type="match status" value="1"/>
</dbReference>
<name>A0A8I0EVW4_9ACTN</name>
<dbReference type="Proteomes" id="UP000620591">
    <property type="component" value="Unassembled WGS sequence"/>
</dbReference>